<dbReference type="EMBL" id="JAVIJP010000026">
    <property type="protein sequence ID" value="KAL3636838.1"/>
    <property type="molecule type" value="Genomic_DNA"/>
</dbReference>
<feature type="transmembrane region" description="Helical" evidence="1">
    <location>
        <begin position="149"/>
        <end position="166"/>
    </location>
</feature>
<feature type="transmembrane region" description="Helical" evidence="1">
    <location>
        <begin position="53"/>
        <end position="74"/>
    </location>
</feature>
<dbReference type="PANTHER" id="PTHR31325">
    <property type="entry name" value="OS01G0798800 PROTEIN-RELATED"/>
    <property type="match status" value="1"/>
</dbReference>
<protein>
    <recommendedName>
        <fullName evidence="2">DUF4220 domain-containing protein</fullName>
    </recommendedName>
</protein>
<dbReference type="AlphaFoldDB" id="A0ABD3D3I4"/>
<keyword evidence="1" id="KW-1133">Transmembrane helix</keyword>
<accession>A0ABD3D3I4</accession>
<evidence type="ECO:0000259" key="2">
    <source>
        <dbReference type="Pfam" id="PF13968"/>
    </source>
</evidence>
<organism evidence="3 4">
    <name type="scientific">Castilleja foliolosa</name>
    <dbReference type="NCBI Taxonomy" id="1961234"/>
    <lineage>
        <taxon>Eukaryota</taxon>
        <taxon>Viridiplantae</taxon>
        <taxon>Streptophyta</taxon>
        <taxon>Embryophyta</taxon>
        <taxon>Tracheophyta</taxon>
        <taxon>Spermatophyta</taxon>
        <taxon>Magnoliopsida</taxon>
        <taxon>eudicotyledons</taxon>
        <taxon>Gunneridae</taxon>
        <taxon>Pentapetalae</taxon>
        <taxon>asterids</taxon>
        <taxon>lamiids</taxon>
        <taxon>Lamiales</taxon>
        <taxon>Orobanchaceae</taxon>
        <taxon>Pedicularideae</taxon>
        <taxon>Castillejinae</taxon>
        <taxon>Castilleja</taxon>
    </lineage>
</organism>
<feature type="transmembrane region" description="Helical" evidence="1">
    <location>
        <begin position="19"/>
        <end position="41"/>
    </location>
</feature>
<feature type="transmembrane region" description="Helical" evidence="1">
    <location>
        <begin position="94"/>
        <end position="114"/>
    </location>
</feature>
<dbReference type="Pfam" id="PF13968">
    <property type="entry name" value="DUF4220"/>
    <property type="match status" value="1"/>
</dbReference>
<proteinExistence type="predicted"/>
<dbReference type="Pfam" id="PF04578">
    <property type="entry name" value="DUF594"/>
    <property type="match status" value="1"/>
</dbReference>
<feature type="transmembrane region" description="Helical" evidence="1">
    <location>
        <begin position="331"/>
        <end position="354"/>
    </location>
</feature>
<sequence length="688" mass="78717">MEHIWRKFSFVILEILQVWNIRCAVVISLFFQILLIFLAPLRKRHSSYLASTIIWSAYLLADWTAIYAIGSIVNSGRIICPNIELVSNPSDASAALWAPFMLLHLGGPDSITAFSLEDNELWLRHLVRMLAQLSAVCYVYYVARPMATPFWLVILLVCLAGTIKYGERTRSLYLASLGTLKDSIRPEPDSGPINTRLMVMEESRLPAVIVKVNESEGNAENVTVPRQPLQVIQEGYRLYKIFRGLIVDHMFSFHERNESRVFFFGLRPDEAFKIMEVELNFMYSELFTKMATLHRNYYGYLFRFTCTALIVAALPILLFGTPHEKLPSNEIPITCALFVGAIVLDLFALIKILFSDWTIARLEHSKFLKIIHAVHKRMSNQARWSGRVSQHNFIKYSLKKRSQWFESMIDRFGIKSTYDEIKYKYSKHVSIGEDGLKEFIFNGLKEKAQKAQATRAAKEMCDSRGKGAITGHENLESVKNSVIDIEYDESVLLWHIATDLLYFTLKDAPDHDEEATTTAITYNNKLNRRQICKILSDYMLYLIVMRPTMMSAVVDISQIRFQDACAEAMRFFNSRKSISEPREACQELLLLVNTTVKPAEVKGDRSKSLLLDACILAKDLRTIDRDEMWMMMSGVWLELICYGASHCKGHGHAQQLSKGGELITFVWLLMTHFGLGGQFRIEAAPEPN</sequence>
<keyword evidence="1" id="KW-0812">Transmembrane</keyword>
<evidence type="ECO:0000313" key="3">
    <source>
        <dbReference type="EMBL" id="KAL3636838.1"/>
    </source>
</evidence>
<gene>
    <name evidence="3" type="ORF">CASFOL_019137</name>
</gene>
<name>A0ABD3D3I4_9LAMI</name>
<dbReference type="InterPro" id="IPR025315">
    <property type="entry name" value="DUF4220"/>
</dbReference>
<dbReference type="InterPro" id="IPR007658">
    <property type="entry name" value="DUF594"/>
</dbReference>
<feature type="domain" description="DUF4220" evidence="2">
    <location>
        <begin position="55"/>
        <end position="396"/>
    </location>
</feature>
<dbReference type="Proteomes" id="UP001632038">
    <property type="component" value="Unassembled WGS sequence"/>
</dbReference>
<feature type="transmembrane region" description="Helical" evidence="1">
    <location>
        <begin position="297"/>
        <end position="319"/>
    </location>
</feature>
<keyword evidence="1" id="KW-0472">Membrane</keyword>
<evidence type="ECO:0000313" key="4">
    <source>
        <dbReference type="Proteomes" id="UP001632038"/>
    </source>
</evidence>
<comment type="caution">
    <text evidence="3">The sequence shown here is derived from an EMBL/GenBank/DDBJ whole genome shotgun (WGS) entry which is preliminary data.</text>
</comment>
<reference evidence="4" key="1">
    <citation type="journal article" date="2024" name="IScience">
        <title>Strigolactones Initiate the Formation of Haustorium-like Structures in Castilleja.</title>
        <authorList>
            <person name="Buerger M."/>
            <person name="Peterson D."/>
            <person name="Chory J."/>
        </authorList>
    </citation>
    <scope>NUCLEOTIDE SEQUENCE [LARGE SCALE GENOMIC DNA]</scope>
</reference>
<evidence type="ECO:0000256" key="1">
    <source>
        <dbReference type="SAM" id="Phobius"/>
    </source>
</evidence>
<keyword evidence="4" id="KW-1185">Reference proteome</keyword>